<keyword evidence="4" id="KW-1185">Reference proteome</keyword>
<evidence type="ECO:0000313" key="3">
    <source>
        <dbReference type="EMBL" id="OTG30048.1"/>
    </source>
</evidence>
<evidence type="ECO:0000256" key="1">
    <source>
        <dbReference type="SAM" id="MobiDB-lite"/>
    </source>
</evidence>
<sequence>MNRPSKFTLICLSGFFSFTYLGGHPHSDACLSPLHLHSNQLQKERTRAGRSGTAPGGGVVAEPRRWPVSLNG</sequence>
<feature type="region of interest" description="Disordered" evidence="1">
    <location>
        <begin position="45"/>
        <end position="72"/>
    </location>
</feature>
<organism evidence="3 4">
    <name type="scientific">Helianthus annuus</name>
    <name type="common">Common sunflower</name>
    <dbReference type="NCBI Taxonomy" id="4232"/>
    <lineage>
        <taxon>Eukaryota</taxon>
        <taxon>Viridiplantae</taxon>
        <taxon>Streptophyta</taxon>
        <taxon>Embryophyta</taxon>
        <taxon>Tracheophyta</taxon>
        <taxon>Spermatophyta</taxon>
        <taxon>Magnoliopsida</taxon>
        <taxon>eudicotyledons</taxon>
        <taxon>Gunneridae</taxon>
        <taxon>Pentapetalae</taxon>
        <taxon>asterids</taxon>
        <taxon>campanulids</taxon>
        <taxon>Asterales</taxon>
        <taxon>Asteraceae</taxon>
        <taxon>Asteroideae</taxon>
        <taxon>Heliantheae alliance</taxon>
        <taxon>Heliantheae</taxon>
        <taxon>Helianthus</taxon>
    </lineage>
</organism>
<dbReference type="AlphaFoldDB" id="A0A251V350"/>
<dbReference type="InParanoid" id="A0A251V350"/>
<dbReference type="Proteomes" id="UP000215914">
    <property type="component" value="Chromosome 3"/>
</dbReference>
<feature type="chain" id="PRO_5012332182" description="Secreted protein" evidence="2">
    <location>
        <begin position="24"/>
        <end position="72"/>
    </location>
</feature>
<reference evidence="4" key="1">
    <citation type="journal article" date="2017" name="Nature">
        <title>The sunflower genome provides insights into oil metabolism, flowering and Asterid evolution.</title>
        <authorList>
            <person name="Badouin H."/>
            <person name="Gouzy J."/>
            <person name="Grassa C.J."/>
            <person name="Murat F."/>
            <person name="Staton S.E."/>
            <person name="Cottret L."/>
            <person name="Lelandais-Briere C."/>
            <person name="Owens G.L."/>
            <person name="Carrere S."/>
            <person name="Mayjonade B."/>
            <person name="Legrand L."/>
            <person name="Gill N."/>
            <person name="Kane N.C."/>
            <person name="Bowers J.E."/>
            <person name="Hubner S."/>
            <person name="Bellec A."/>
            <person name="Berard A."/>
            <person name="Berges H."/>
            <person name="Blanchet N."/>
            <person name="Boniface M.C."/>
            <person name="Brunel D."/>
            <person name="Catrice O."/>
            <person name="Chaidir N."/>
            <person name="Claudel C."/>
            <person name="Donnadieu C."/>
            <person name="Faraut T."/>
            <person name="Fievet G."/>
            <person name="Helmstetter N."/>
            <person name="King M."/>
            <person name="Knapp S.J."/>
            <person name="Lai Z."/>
            <person name="Le Paslier M.C."/>
            <person name="Lippi Y."/>
            <person name="Lorenzon L."/>
            <person name="Mandel J.R."/>
            <person name="Marage G."/>
            <person name="Marchand G."/>
            <person name="Marquand E."/>
            <person name="Bret-Mestries E."/>
            <person name="Morien E."/>
            <person name="Nambeesan S."/>
            <person name="Nguyen T."/>
            <person name="Pegot-Espagnet P."/>
            <person name="Pouilly N."/>
            <person name="Raftis F."/>
            <person name="Sallet E."/>
            <person name="Schiex T."/>
            <person name="Thomas J."/>
            <person name="Vandecasteele C."/>
            <person name="Vares D."/>
            <person name="Vear F."/>
            <person name="Vautrin S."/>
            <person name="Crespi M."/>
            <person name="Mangin B."/>
            <person name="Burke J.M."/>
            <person name="Salse J."/>
            <person name="Munos S."/>
            <person name="Vincourt P."/>
            <person name="Rieseberg L.H."/>
            <person name="Langlade N.B."/>
        </authorList>
    </citation>
    <scope>NUCLEOTIDE SEQUENCE [LARGE SCALE GENOMIC DNA]</scope>
    <source>
        <strain evidence="4">cv. SF193</strain>
    </source>
</reference>
<gene>
    <name evidence="3" type="ORF">HannXRQ_Chr03g0060131</name>
</gene>
<feature type="signal peptide" evidence="2">
    <location>
        <begin position="1"/>
        <end position="23"/>
    </location>
</feature>
<keyword evidence="2" id="KW-0732">Signal</keyword>
<evidence type="ECO:0000313" key="4">
    <source>
        <dbReference type="Proteomes" id="UP000215914"/>
    </source>
</evidence>
<accession>A0A251V350</accession>
<protein>
    <recommendedName>
        <fullName evidence="5">Secreted protein</fullName>
    </recommendedName>
</protein>
<dbReference type="EMBL" id="CM007892">
    <property type="protein sequence ID" value="OTG30048.1"/>
    <property type="molecule type" value="Genomic_DNA"/>
</dbReference>
<evidence type="ECO:0000256" key="2">
    <source>
        <dbReference type="SAM" id="SignalP"/>
    </source>
</evidence>
<evidence type="ECO:0008006" key="5">
    <source>
        <dbReference type="Google" id="ProtNLM"/>
    </source>
</evidence>
<proteinExistence type="predicted"/>
<name>A0A251V350_HELAN</name>